<keyword evidence="2 4" id="KW-0732">Signal</keyword>
<dbReference type="PANTHER" id="PTHR11802:SF260">
    <property type="entry name" value="SERINE CARBOXYPEPTIDASE-LIKE 19"/>
    <property type="match status" value="1"/>
</dbReference>
<comment type="similarity">
    <text evidence="1">Belongs to the peptidase S10 family.</text>
</comment>
<evidence type="ECO:0008006" key="7">
    <source>
        <dbReference type="Google" id="ProtNLM"/>
    </source>
</evidence>
<feature type="signal peptide" evidence="4">
    <location>
        <begin position="1"/>
        <end position="25"/>
    </location>
</feature>
<dbReference type="PRINTS" id="PR00724">
    <property type="entry name" value="CRBOXYPTASEC"/>
</dbReference>
<dbReference type="FunFam" id="3.40.50.12670:FF:000001">
    <property type="entry name" value="Carboxypeptidase"/>
    <property type="match status" value="1"/>
</dbReference>
<keyword evidence="6" id="KW-1185">Reference proteome</keyword>
<evidence type="ECO:0000313" key="5">
    <source>
        <dbReference type="EMBL" id="KAK1685741.1"/>
    </source>
</evidence>
<dbReference type="InterPro" id="IPR029058">
    <property type="entry name" value="AB_hydrolase_fold"/>
</dbReference>
<dbReference type="GO" id="GO:0004185">
    <property type="term" value="F:serine-type carboxypeptidase activity"/>
    <property type="evidence" value="ECO:0007669"/>
    <property type="project" value="InterPro"/>
</dbReference>
<dbReference type="GO" id="GO:0006508">
    <property type="term" value="P:proteolysis"/>
    <property type="evidence" value="ECO:0007669"/>
    <property type="project" value="InterPro"/>
</dbReference>
<dbReference type="PANTHER" id="PTHR11802">
    <property type="entry name" value="SERINE PROTEASE FAMILY S10 SERINE CARBOXYPEPTIDASE"/>
    <property type="match status" value="1"/>
</dbReference>
<proteinExistence type="inferred from homology"/>
<dbReference type="GO" id="GO:0019748">
    <property type="term" value="P:secondary metabolic process"/>
    <property type="evidence" value="ECO:0007669"/>
    <property type="project" value="TreeGrafter"/>
</dbReference>
<sequence>MIGRILLPLCFFFSIGLTAQQLVLAAAASSSKVVTTLPGFDGLLPFHLETGYTSSLALQLVFLRKSYVEVDEVNGAELFYYFVGSEAGGEDAPFLLWLTGGDHCSVLSGLALEIGPFQFVIEPYNGTVPSLQLNPYSWTKVANILFVDAPVGAGFSFSRKPEGYNVGDVSASLQLHELLSPHQGVEAGRSPHLNLKGYLVGNPATGEIIDYSAAVPYAHGVGIISDQLYETISGHCHGEDYKYPTNALCAQALDTYKSLLSEVRWGQILLDNCGGFTSTGPGKEMDDSAGAGRKILSEEKDGAETVKRLRNPPPSPTLDCQTYGIYLSYFWANDQGTRDALGIKDGTVEEWVRCHNGDVPYTADIRSSIKYHRNVTANGYRALVYSGDHDAMVPHLGTQAWVRSLGFPIVDDWRAWHLQGQSAGFTITYSNNMTFATIKGAGHTAPEFEPERCFAMFSRWILNQQL</sequence>
<evidence type="ECO:0000256" key="3">
    <source>
        <dbReference type="ARBA" id="ARBA00023180"/>
    </source>
</evidence>
<dbReference type="Gene3D" id="3.40.50.1820">
    <property type="entry name" value="alpha/beta hydrolase"/>
    <property type="match status" value="2"/>
</dbReference>
<dbReference type="AlphaFoldDB" id="A0AAD8X0U2"/>
<name>A0AAD8X0U2_LOLMU</name>
<evidence type="ECO:0000256" key="1">
    <source>
        <dbReference type="ARBA" id="ARBA00009431"/>
    </source>
</evidence>
<dbReference type="Proteomes" id="UP001231189">
    <property type="component" value="Unassembled WGS sequence"/>
</dbReference>
<keyword evidence="3" id="KW-0325">Glycoprotein</keyword>
<dbReference type="EMBL" id="JAUUTY010000002">
    <property type="protein sequence ID" value="KAK1685741.1"/>
    <property type="molecule type" value="Genomic_DNA"/>
</dbReference>
<dbReference type="GO" id="GO:0016747">
    <property type="term" value="F:acyltransferase activity, transferring groups other than amino-acyl groups"/>
    <property type="evidence" value="ECO:0007669"/>
    <property type="project" value="TreeGrafter"/>
</dbReference>
<gene>
    <name evidence="5" type="ORF">QYE76_046589</name>
</gene>
<evidence type="ECO:0000256" key="2">
    <source>
        <dbReference type="ARBA" id="ARBA00022729"/>
    </source>
</evidence>
<evidence type="ECO:0000313" key="6">
    <source>
        <dbReference type="Proteomes" id="UP001231189"/>
    </source>
</evidence>
<dbReference type="InterPro" id="IPR001563">
    <property type="entry name" value="Peptidase_S10"/>
</dbReference>
<reference evidence="5" key="1">
    <citation type="submission" date="2023-07" db="EMBL/GenBank/DDBJ databases">
        <title>A chromosome-level genome assembly of Lolium multiflorum.</title>
        <authorList>
            <person name="Chen Y."/>
            <person name="Copetti D."/>
            <person name="Kolliker R."/>
            <person name="Studer B."/>
        </authorList>
    </citation>
    <scope>NUCLEOTIDE SEQUENCE</scope>
    <source>
        <strain evidence="5">02402/16</strain>
        <tissue evidence="5">Leaf</tissue>
    </source>
</reference>
<protein>
    <recommendedName>
        <fullName evidence="7">Serine carboxypeptidase</fullName>
    </recommendedName>
</protein>
<organism evidence="5 6">
    <name type="scientific">Lolium multiflorum</name>
    <name type="common">Italian ryegrass</name>
    <name type="synonym">Lolium perenne subsp. multiflorum</name>
    <dbReference type="NCBI Taxonomy" id="4521"/>
    <lineage>
        <taxon>Eukaryota</taxon>
        <taxon>Viridiplantae</taxon>
        <taxon>Streptophyta</taxon>
        <taxon>Embryophyta</taxon>
        <taxon>Tracheophyta</taxon>
        <taxon>Spermatophyta</taxon>
        <taxon>Magnoliopsida</taxon>
        <taxon>Liliopsida</taxon>
        <taxon>Poales</taxon>
        <taxon>Poaceae</taxon>
        <taxon>BOP clade</taxon>
        <taxon>Pooideae</taxon>
        <taxon>Poodae</taxon>
        <taxon>Poeae</taxon>
        <taxon>Poeae Chloroplast Group 2 (Poeae type)</taxon>
        <taxon>Loliodinae</taxon>
        <taxon>Loliinae</taxon>
        <taxon>Lolium</taxon>
    </lineage>
</organism>
<comment type="caution">
    <text evidence="5">The sequence shown here is derived from an EMBL/GenBank/DDBJ whole genome shotgun (WGS) entry which is preliminary data.</text>
</comment>
<accession>A0AAD8X0U2</accession>
<dbReference type="Pfam" id="PF00450">
    <property type="entry name" value="Peptidase_S10"/>
    <property type="match status" value="2"/>
</dbReference>
<feature type="chain" id="PRO_5042184294" description="Serine carboxypeptidase" evidence="4">
    <location>
        <begin position="26"/>
        <end position="466"/>
    </location>
</feature>
<evidence type="ECO:0000256" key="4">
    <source>
        <dbReference type="SAM" id="SignalP"/>
    </source>
</evidence>
<dbReference type="SUPFAM" id="SSF53474">
    <property type="entry name" value="alpha/beta-Hydrolases"/>
    <property type="match status" value="1"/>
</dbReference>